<sequence>MSTLTVPKVPKNMPTTDPPTGKKRRHHHKSRKGCKECKQRHVKCDEQHPTCANCSTTNRHCSYLDHRNSDRNTALLQHVSRSQSQTPTLSNASKTSSPDGGHIWHHTAAIGTAPADEQVPQVFDLSHLALLYHLQTVMMKPPHTPLVADEKDSGLLLEMIFKSALSAPYLMDELLAFSALHLSTLKSDVAEKHRYYYQAVQLMETRALMLFNAALPEIREENCVAIFLFSSFLGMHILFDTVAFQKDLVEFLDKFIQFLGLYRGVRTVTGRGWHIICGTEMKLIIDSIEAVDQLDPQPTDVGNECDRLMSLLITSSDSLGSAPFKACREAIQSLGWVLSQHRALPHPTNLHIVLAWPVRITTEYIDMVKQRRPEALVILAHWAVLLHYGRNFWVFGDAGQFLIESIARYLGVSWDEWMAWPKEVLDAV</sequence>
<feature type="compositionally biased region" description="Basic residues" evidence="2">
    <location>
        <begin position="21"/>
        <end position="32"/>
    </location>
</feature>
<dbReference type="OrthoDB" id="4937900at2759"/>
<organism evidence="4 5">
    <name type="scientific">Zopfia rhizophila CBS 207.26</name>
    <dbReference type="NCBI Taxonomy" id="1314779"/>
    <lineage>
        <taxon>Eukaryota</taxon>
        <taxon>Fungi</taxon>
        <taxon>Dikarya</taxon>
        <taxon>Ascomycota</taxon>
        <taxon>Pezizomycotina</taxon>
        <taxon>Dothideomycetes</taxon>
        <taxon>Dothideomycetes incertae sedis</taxon>
        <taxon>Zopfiaceae</taxon>
        <taxon>Zopfia</taxon>
    </lineage>
</organism>
<dbReference type="SUPFAM" id="SSF57701">
    <property type="entry name" value="Zn2/Cys6 DNA-binding domain"/>
    <property type="match status" value="1"/>
</dbReference>
<dbReference type="PANTHER" id="PTHR47784">
    <property type="entry name" value="STEROL UPTAKE CONTROL PROTEIN 2"/>
    <property type="match status" value="1"/>
</dbReference>
<name>A0A6A6DMD6_9PEZI</name>
<dbReference type="GO" id="GO:0001228">
    <property type="term" value="F:DNA-binding transcription activator activity, RNA polymerase II-specific"/>
    <property type="evidence" value="ECO:0007669"/>
    <property type="project" value="TreeGrafter"/>
</dbReference>
<evidence type="ECO:0000256" key="2">
    <source>
        <dbReference type="SAM" id="MobiDB-lite"/>
    </source>
</evidence>
<dbReference type="Proteomes" id="UP000800200">
    <property type="component" value="Unassembled WGS sequence"/>
</dbReference>
<feature type="domain" description="Zn(2)-C6 fungal-type" evidence="3">
    <location>
        <begin position="33"/>
        <end position="63"/>
    </location>
</feature>
<evidence type="ECO:0000313" key="4">
    <source>
        <dbReference type="EMBL" id="KAF2179558.1"/>
    </source>
</evidence>
<dbReference type="Pfam" id="PF00172">
    <property type="entry name" value="Zn_clus"/>
    <property type="match status" value="1"/>
</dbReference>
<feature type="region of interest" description="Disordered" evidence="2">
    <location>
        <begin position="77"/>
        <end position="103"/>
    </location>
</feature>
<dbReference type="PROSITE" id="PS00463">
    <property type="entry name" value="ZN2_CY6_FUNGAL_1"/>
    <property type="match status" value="1"/>
</dbReference>
<dbReference type="InterPro" id="IPR053157">
    <property type="entry name" value="Sterol_Uptake_Regulator"/>
</dbReference>
<reference evidence="4" key="1">
    <citation type="journal article" date="2020" name="Stud. Mycol.">
        <title>101 Dothideomycetes genomes: a test case for predicting lifestyles and emergence of pathogens.</title>
        <authorList>
            <person name="Haridas S."/>
            <person name="Albert R."/>
            <person name="Binder M."/>
            <person name="Bloem J."/>
            <person name="Labutti K."/>
            <person name="Salamov A."/>
            <person name="Andreopoulos B."/>
            <person name="Baker S."/>
            <person name="Barry K."/>
            <person name="Bills G."/>
            <person name="Bluhm B."/>
            <person name="Cannon C."/>
            <person name="Castanera R."/>
            <person name="Culley D."/>
            <person name="Daum C."/>
            <person name="Ezra D."/>
            <person name="Gonzalez J."/>
            <person name="Henrissat B."/>
            <person name="Kuo A."/>
            <person name="Liang C."/>
            <person name="Lipzen A."/>
            <person name="Lutzoni F."/>
            <person name="Magnuson J."/>
            <person name="Mondo S."/>
            <person name="Nolan M."/>
            <person name="Ohm R."/>
            <person name="Pangilinan J."/>
            <person name="Park H.-J."/>
            <person name="Ramirez L."/>
            <person name="Alfaro M."/>
            <person name="Sun H."/>
            <person name="Tritt A."/>
            <person name="Yoshinaga Y."/>
            <person name="Zwiers L.-H."/>
            <person name="Turgeon B."/>
            <person name="Goodwin S."/>
            <person name="Spatafora J."/>
            <person name="Crous P."/>
            <person name="Grigoriev I."/>
        </authorList>
    </citation>
    <scope>NUCLEOTIDE SEQUENCE</scope>
    <source>
        <strain evidence="4">CBS 207.26</strain>
    </source>
</reference>
<evidence type="ECO:0000313" key="5">
    <source>
        <dbReference type="Proteomes" id="UP000800200"/>
    </source>
</evidence>
<feature type="region of interest" description="Disordered" evidence="2">
    <location>
        <begin position="1"/>
        <end position="33"/>
    </location>
</feature>
<feature type="compositionally biased region" description="Polar residues" evidence="2">
    <location>
        <begin position="77"/>
        <end position="98"/>
    </location>
</feature>
<dbReference type="EMBL" id="ML994665">
    <property type="protein sequence ID" value="KAF2179558.1"/>
    <property type="molecule type" value="Genomic_DNA"/>
</dbReference>
<dbReference type="InterPro" id="IPR036864">
    <property type="entry name" value="Zn2-C6_fun-type_DNA-bd_sf"/>
</dbReference>
<gene>
    <name evidence="4" type="ORF">K469DRAFT_673964</name>
</gene>
<keyword evidence="5" id="KW-1185">Reference proteome</keyword>
<dbReference type="PROSITE" id="PS50048">
    <property type="entry name" value="ZN2_CY6_FUNGAL_2"/>
    <property type="match status" value="1"/>
</dbReference>
<dbReference type="SMART" id="SM00066">
    <property type="entry name" value="GAL4"/>
    <property type="match status" value="1"/>
</dbReference>
<dbReference type="PANTHER" id="PTHR47784:SF4">
    <property type="entry name" value="ZN(II)2CYS6 TRANSCRIPTION FACTOR (EUROFUNG)"/>
    <property type="match status" value="1"/>
</dbReference>
<dbReference type="AlphaFoldDB" id="A0A6A6DMD6"/>
<dbReference type="GO" id="GO:0008270">
    <property type="term" value="F:zinc ion binding"/>
    <property type="evidence" value="ECO:0007669"/>
    <property type="project" value="InterPro"/>
</dbReference>
<dbReference type="Gene3D" id="4.10.240.10">
    <property type="entry name" value="Zn(2)-C6 fungal-type DNA-binding domain"/>
    <property type="match status" value="1"/>
</dbReference>
<dbReference type="CDD" id="cd00067">
    <property type="entry name" value="GAL4"/>
    <property type="match status" value="1"/>
</dbReference>
<keyword evidence="1" id="KW-0539">Nucleus</keyword>
<dbReference type="InterPro" id="IPR001138">
    <property type="entry name" value="Zn2Cys6_DnaBD"/>
</dbReference>
<protein>
    <recommendedName>
        <fullName evidence="3">Zn(2)-C6 fungal-type domain-containing protein</fullName>
    </recommendedName>
</protein>
<evidence type="ECO:0000259" key="3">
    <source>
        <dbReference type="PROSITE" id="PS50048"/>
    </source>
</evidence>
<evidence type="ECO:0000256" key="1">
    <source>
        <dbReference type="ARBA" id="ARBA00023242"/>
    </source>
</evidence>
<proteinExistence type="predicted"/>
<accession>A0A6A6DMD6</accession>